<dbReference type="Proteomes" id="UP001580430">
    <property type="component" value="Unassembled WGS sequence"/>
</dbReference>
<dbReference type="SUPFAM" id="SSF52540">
    <property type="entry name" value="P-loop containing nucleoside triphosphate hydrolases"/>
    <property type="match status" value="1"/>
</dbReference>
<reference evidence="2 3" key="1">
    <citation type="submission" date="2024-09" db="EMBL/GenBank/DDBJ databases">
        <title>Paenibacillus zeirhizospherea sp. nov., isolated from surface of the maize (Zea mays) roots in a horticulture field, Hungary.</title>
        <authorList>
            <person name="Marton D."/>
            <person name="Farkas M."/>
            <person name="Bedics A."/>
            <person name="Toth E."/>
            <person name="Tancsics A."/>
            <person name="Boka K."/>
            <person name="Marati G."/>
            <person name="Kriszt B."/>
            <person name="Cserhati M."/>
        </authorList>
    </citation>
    <scope>NUCLEOTIDE SEQUENCE [LARGE SCALE GENOMIC DNA]</scope>
    <source>
        <strain evidence="2 3">JCM 18446</strain>
    </source>
</reference>
<dbReference type="EMBL" id="JBHIRY010000001">
    <property type="protein sequence ID" value="MFB5758832.1"/>
    <property type="molecule type" value="Genomic_DNA"/>
</dbReference>
<dbReference type="Pfam" id="PF03205">
    <property type="entry name" value="MobB"/>
    <property type="match status" value="1"/>
</dbReference>
<comment type="caution">
    <text evidence="2">The sequence shown here is derived from an EMBL/GenBank/DDBJ whole genome shotgun (WGS) entry which is preliminary data.</text>
</comment>
<proteinExistence type="predicted"/>
<sequence length="176" mass="19140">MKLDRKGKLPFICQIVGYKNTGKTTLLASILGILTAGGHRVAVIKHDAHGFEMDHPGTDTYKHREAGAEGIAIVSAGRTAVLEERAAGLYELIGRFDTYDCILIEGFKEAPFPKLVMVKEAGDTGLLDRLPCVAGAVCWPGMKKQVQQQIAGLTVYGTEEAEHAARWIEEQIKGYA</sequence>
<dbReference type="InterPro" id="IPR027417">
    <property type="entry name" value="P-loop_NTPase"/>
</dbReference>
<organism evidence="2 3">
    <name type="scientific">Paenibacillus medicaginis</name>
    <dbReference type="NCBI Taxonomy" id="1470560"/>
    <lineage>
        <taxon>Bacteria</taxon>
        <taxon>Bacillati</taxon>
        <taxon>Bacillota</taxon>
        <taxon>Bacilli</taxon>
        <taxon>Bacillales</taxon>
        <taxon>Paenibacillaceae</taxon>
        <taxon>Paenibacillus</taxon>
    </lineage>
</organism>
<evidence type="ECO:0000313" key="2">
    <source>
        <dbReference type="EMBL" id="MFB5758832.1"/>
    </source>
</evidence>
<evidence type="ECO:0000313" key="3">
    <source>
        <dbReference type="Proteomes" id="UP001580430"/>
    </source>
</evidence>
<protein>
    <submittedName>
        <fullName evidence="2">Molybdopterin-guanine dinucleotide biosynthesis protein B</fullName>
    </submittedName>
</protein>
<dbReference type="PANTHER" id="PTHR40072">
    <property type="entry name" value="MOLYBDOPTERIN-GUANINE DINUCLEOTIDE BIOSYNTHESIS ADAPTER PROTEIN-RELATED"/>
    <property type="match status" value="1"/>
</dbReference>
<gene>
    <name evidence="2" type="primary">mobB</name>
    <name evidence="2" type="ORF">ACE5LO_00350</name>
</gene>
<dbReference type="PANTHER" id="PTHR40072:SF1">
    <property type="entry name" value="MOLYBDOPTERIN-GUANINE DINUCLEOTIDE BIOSYNTHESIS ADAPTER PROTEIN"/>
    <property type="match status" value="1"/>
</dbReference>
<name>A0ABV5BXQ3_9BACL</name>
<dbReference type="NCBIfam" id="TIGR00176">
    <property type="entry name" value="mobB"/>
    <property type="match status" value="1"/>
</dbReference>
<dbReference type="CDD" id="cd03116">
    <property type="entry name" value="MobB"/>
    <property type="match status" value="1"/>
</dbReference>
<dbReference type="RefSeq" id="WP_375518090.1">
    <property type="nucleotide sequence ID" value="NZ_JBHIRY010000001.1"/>
</dbReference>
<evidence type="ECO:0000259" key="1">
    <source>
        <dbReference type="Pfam" id="PF03205"/>
    </source>
</evidence>
<dbReference type="Gene3D" id="3.40.50.300">
    <property type="entry name" value="P-loop containing nucleotide triphosphate hydrolases"/>
    <property type="match status" value="1"/>
</dbReference>
<dbReference type="InterPro" id="IPR004435">
    <property type="entry name" value="MobB_dom"/>
</dbReference>
<dbReference type="InterPro" id="IPR052539">
    <property type="entry name" value="MGD_biosynthesis_adapter"/>
</dbReference>
<keyword evidence="3" id="KW-1185">Reference proteome</keyword>
<feature type="domain" description="Molybdopterin-guanine dinucleotide biosynthesis protein B (MobB)" evidence="1">
    <location>
        <begin position="12"/>
        <end position="124"/>
    </location>
</feature>
<accession>A0ABV5BXQ3</accession>